<keyword evidence="1" id="KW-0808">Transferase</keyword>
<dbReference type="AlphaFoldDB" id="A0A131YV65"/>
<dbReference type="GO" id="GO:0016301">
    <property type="term" value="F:kinase activity"/>
    <property type="evidence" value="ECO:0007669"/>
    <property type="project" value="UniProtKB-KW"/>
</dbReference>
<name>A0A131YV65_RHIAP</name>
<protein>
    <submittedName>
        <fullName evidence="1">Serine/threonine-protein kinase haspin</fullName>
    </submittedName>
</protein>
<evidence type="ECO:0000313" key="1">
    <source>
        <dbReference type="EMBL" id="JAP82370.1"/>
    </source>
</evidence>
<organism evidence="1">
    <name type="scientific">Rhipicephalus appendiculatus</name>
    <name type="common">Brown ear tick</name>
    <dbReference type="NCBI Taxonomy" id="34631"/>
    <lineage>
        <taxon>Eukaryota</taxon>
        <taxon>Metazoa</taxon>
        <taxon>Ecdysozoa</taxon>
        <taxon>Arthropoda</taxon>
        <taxon>Chelicerata</taxon>
        <taxon>Arachnida</taxon>
        <taxon>Acari</taxon>
        <taxon>Parasitiformes</taxon>
        <taxon>Ixodida</taxon>
        <taxon>Ixodoidea</taxon>
        <taxon>Ixodidae</taxon>
        <taxon>Rhipicephalinae</taxon>
        <taxon>Rhipicephalus</taxon>
        <taxon>Rhipicephalus</taxon>
    </lineage>
</organism>
<reference evidence="1" key="1">
    <citation type="journal article" date="2016" name="Ticks Tick Borne Dis.">
        <title>De novo assembly and annotation of the salivary gland transcriptome of Rhipicephalus appendiculatus male and female ticks during blood feeding.</title>
        <authorList>
            <person name="de Castro M.H."/>
            <person name="de Klerk D."/>
            <person name="Pienaar R."/>
            <person name="Latif A.A."/>
            <person name="Rees D.J."/>
            <person name="Mans B.J."/>
        </authorList>
    </citation>
    <scope>NUCLEOTIDE SEQUENCE</scope>
    <source>
        <tissue evidence="1">Salivary glands</tissue>
    </source>
</reference>
<dbReference type="EMBL" id="GEDV01006187">
    <property type="protein sequence ID" value="JAP82370.1"/>
    <property type="molecule type" value="Transcribed_RNA"/>
</dbReference>
<keyword evidence="1" id="KW-0418">Kinase</keyword>
<dbReference type="Gene3D" id="1.10.510.10">
    <property type="entry name" value="Transferase(Phosphotransferase) domain 1"/>
    <property type="match status" value="1"/>
</dbReference>
<accession>A0A131YV65</accession>
<sequence>MYGVQVTLVDFSTARIRAPAEDSQALFAELTEMPEEKWVSLGDFFGTVYRGIRDDLSHFYPWTNMAYLEALTRLLMETCEARFADTEDEADRQAWRDVCFWLDEMPHYRSALEFSRELIAQSARSSSSLSTLSCE</sequence>
<proteinExistence type="predicted"/>